<feature type="region of interest" description="Disordered" evidence="1">
    <location>
        <begin position="1"/>
        <end position="44"/>
    </location>
</feature>
<reference evidence="2 3" key="1">
    <citation type="submission" date="2018-06" db="EMBL/GenBank/DDBJ databases">
        <authorList>
            <consortium name="Pathogen Informatics"/>
            <person name="Doyle S."/>
        </authorList>
    </citation>
    <scope>NUCLEOTIDE SEQUENCE [LARGE SCALE GENOMIC DNA]</scope>
    <source>
        <strain evidence="2 3">NCTC12437</strain>
    </source>
</reference>
<dbReference type="AlphaFoldDB" id="A0A378I732"/>
<accession>A0A378I732</accession>
<protein>
    <submittedName>
        <fullName evidence="2">Uncharacterized protein</fullName>
    </submittedName>
</protein>
<sequence length="44" mass="5036">MTRNTSSPQPQAVERKDKSVNKEPPSNLQGSKPDKLPKDKRFNR</sequence>
<evidence type="ECO:0000313" key="3">
    <source>
        <dbReference type="Proteomes" id="UP000255066"/>
    </source>
</evidence>
<organism evidence="2 3">
    <name type="scientific">Legionella birminghamensis</name>
    <dbReference type="NCBI Taxonomy" id="28083"/>
    <lineage>
        <taxon>Bacteria</taxon>
        <taxon>Pseudomonadati</taxon>
        <taxon>Pseudomonadota</taxon>
        <taxon>Gammaproteobacteria</taxon>
        <taxon>Legionellales</taxon>
        <taxon>Legionellaceae</taxon>
        <taxon>Legionella</taxon>
    </lineage>
</organism>
<name>A0A378I732_9GAMM</name>
<feature type="compositionally biased region" description="Basic and acidic residues" evidence="1">
    <location>
        <begin position="32"/>
        <end position="44"/>
    </location>
</feature>
<dbReference type="EMBL" id="UGNW01000001">
    <property type="protein sequence ID" value="STX30652.1"/>
    <property type="molecule type" value="Genomic_DNA"/>
</dbReference>
<proteinExistence type="predicted"/>
<evidence type="ECO:0000256" key="1">
    <source>
        <dbReference type="SAM" id="MobiDB-lite"/>
    </source>
</evidence>
<feature type="compositionally biased region" description="Polar residues" evidence="1">
    <location>
        <begin position="1"/>
        <end position="10"/>
    </location>
</feature>
<evidence type="ECO:0000313" key="2">
    <source>
        <dbReference type="EMBL" id="STX30652.1"/>
    </source>
</evidence>
<dbReference type="Proteomes" id="UP000255066">
    <property type="component" value="Unassembled WGS sequence"/>
</dbReference>
<dbReference type="RefSeq" id="WP_272946867.1">
    <property type="nucleotide sequence ID" value="NZ_CAAAHV010000002.1"/>
</dbReference>
<gene>
    <name evidence="2" type="ORF">NCTC12437_00412</name>
</gene>